<gene>
    <name evidence="6" type="ORF">E3P99_04108</name>
</gene>
<dbReference type="GO" id="GO:0005085">
    <property type="term" value="F:guanyl-nucleotide exchange factor activity"/>
    <property type="evidence" value="ECO:0007669"/>
    <property type="project" value="UniProtKB-KW"/>
</dbReference>
<dbReference type="Gene3D" id="3.40.50.300">
    <property type="entry name" value="P-loop containing nucleotide triphosphate hydrolases"/>
    <property type="match status" value="1"/>
</dbReference>
<dbReference type="EMBL" id="SPNW01000134">
    <property type="protein sequence ID" value="TIA84943.1"/>
    <property type="molecule type" value="Genomic_DNA"/>
</dbReference>
<evidence type="ECO:0000313" key="6">
    <source>
        <dbReference type="EMBL" id="TIA84943.1"/>
    </source>
</evidence>
<feature type="domain" description="Ras-GEF" evidence="4">
    <location>
        <begin position="701"/>
        <end position="938"/>
    </location>
</feature>
<name>A0A4V4LSC1_9BASI</name>
<evidence type="ECO:0000313" key="7">
    <source>
        <dbReference type="Proteomes" id="UP000310189"/>
    </source>
</evidence>
<dbReference type="Proteomes" id="UP000310189">
    <property type="component" value="Unassembled WGS sequence"/>
</dbReference>
<feature type="compositionally biased region" description="Low complexity" evidence="3">
    <location>
        <begin position="657"/>
        <end position="675"/>
    </location>
</feature>
<evidence type="ECO:0000256" key="1">
    <source>
        <dbReference type="ARBA" id="ARBA00022658"/>
    </source>
</evidence>
<dbReference type="InterPro" id="IPR027417">
    <property type="entry name" value="P-loop_NTPase"/>
</dbReference>
<sequence length="998" mass="110919">MEPLGPQLRKHPSSDNLLRDFKFELDSTQRPQHPYAITSSNQTTPTNSSVIKQKKAFEDSIGGGWDKLAQDLHYANTATETAANTPETAAADPPFQPIAHTRPRSHTQSTMLDSSAASGFSIIVLGAQGVGKTTVIRKGFRKYGLSSATLLSPPDKGKCQSRQSVIEIHGQPKNAVIYEIGFAGLDLHSTRIFPPYIHNVDAAIICYDSTNEASFIGIIELLHRLSQVGMPRVLLATKSGELVPGQPTINPNTVVSVINQFDTGLIETNALSTDGRRRMRGAFDWIFRNIRKQRKETRDRGLSNSSAYSAAPHQFTQAALAPEEQSPEQLQSARIMPVGIRNDMQRMSVSSTEGDAIMSEATRGLVNVNSPTYSTFNGATNPAYHDSLSEGDVVVDVSLHDLPDPTRKARERTISGPVLRTTPSNNKETSRFVTLADLLNKLIFAAVSGNDQEFVKSFFSTYRKFTRAYIVLNAILKRFDEVSKDCDSVLVTFTQSRLLTLLDRWIRHYPGDLLSPLHRHLIQEFFQRATSNLSVIHFAPILKAHLDRPRVTFDPEFKWSVGEDDFEKEFTSRVNQSDIHFQDAELPLALSFKRKSNDAGVVVPDGGGVGVGAGLGLGGLGGFNGVSTTTPQDKSSRRGSTALRSRSTRQRSDSDASKATTSSNNPPTSLSSTSSGGPVLGRRKTIDKVAQAVLDDLTPVSAVEMAHELTRIEWKLFLAISDRDLLRHALLSGKDRDEDSIDVQIRHFNYLTQWVVNLVLSQTKPKTRLRVVEYMVNVAEELRNINNYHTMHAVLSAFDVHALFRLISSRVIDMESNDELLMKFRKLKLIFTSDRSSATYREVLRNTPLPSIPYLGVHMQDILASDTANVNVKRGSDGEELIHWSKFALMGEACKQIMKRQKYQHDFEYNARANDAIMDISLLDEDELFQRSKYLEQMHKSSYGGAGPLMSASASTFKESLKSASSWSNNHNHNHNTADSNNDKRFFKMVRTAMSGVN</sequence>
<dbReference type="PANTHER" id="PTHR23113">
    <property type="entry name" value="GUANINE NUCLEOTIDE EXCHANGE FACTOR"/>
    <property type="match status" value="1"/>
</dbReference>
<proteinExistence type="predicted"/>
<evidence type="ECO:0008006" key="8">
    <source>
        <dbReference type="Google" id="ProtNLM"/>
    </source>
</evidence>
<evidence type="ECO:0000259" key="4">
    <source>
        <dbReference type="PROSITE" id="PS50009"/>
    </source>
</evidence>
<protein>
    <recommendedName>
        <fullName evidence="8">Ras-GEF domain-containing protein</fullName>
    </recommendedName>
</protein>
<dbReference type="InterPro" id="IPR023578">
    <property type="entry name" value="Ras_GEF_dom_sf"/>
</dbReference>
<dbReference type="Gene3D" id="1.10.840.10">
    <property type="entry name" value="Ras guanine-nucleotide exchange factors catalytic domain"/>
    <property type="match status" value="1"/>
</dbReference>
<evidence type="ECO:0000256" key="3">
    <source>
        <dbReference type="SAM" id="MobiDB-lite"/>
    </source>
</evidence>
<keyword evidence="1 2" id="KW-0344">Guanine-nucleotide releasing factor</keyword>
<dbReference type="AlphaFoldDB" id="A0A4V4LSC1"/>
<dbReference type="PROSITE" id="PS50009">
    <property type="entry name" value="RASGEF_CAT"/>
    <property type="match status" value="1"/>
</dbReference>
<organism evidence="6 7">
    <name type="scientific">Wallemia hederae</name>
    <dbReference type="NCBI Taxonomy" id="1540922"/>
    <lineage>
        <taxon>Eukaryota</taxon>
        <taxon>Fungi</taxon>
        <taxon>Dikarya</taxon>
        <taxon>Basidiomycota</taxon>
        <taxon>Wallemiomycotina</taxon>
        <taxon>Wallemiomycetes</taxon>
        <taxon>Wallemiales</taxon>
        <taxon>Wallemiaceae</taxon>
        <taxon>Wallemia</taxon>
    </lineage>
</organism>
<feature type="compositionally biased region" description="Polar residues" evidence="3">
    <location>
        <begin position="627"/>
        <end position="643"/>
    </location>
</feature>
<dbReference type="PROSITE" id="PS51419">
    <property type="entry name" value="RAB"/>
    <property type="match status" value="1"/>
</dbReference>
<dbReference type="Pfam" id="PF00618">
    <property type="entry name" value="RasGEF_N"/>
    <property type="match status" value="1"/>
</dbReference>
<feature type="domain" description="N-terminal Ras-GEF" evidence="5">
    <location>
        <begin position="426"/>
        <end position="550"/>
    </location>
</feature>
<dbReference type="InterPro" id="IPR008937">
    <property type="entry name" value="Ras-like_GEF"/>
</dbReference>
<feature type="region of interest" description="Disordered" evidence="3">
    <location>
        <begin position="625"/>
        <end position="681"/>
    </location>
</feature>
<dbReference type="Pfam" id="PF00617">
    <property type="entry name" value="RasGEF"/>
    <property type="match status" value="1"/>
</dbReference>
<comment type="caution">
    <text evidence="6">The sequence shown here is derived from an EMBL/GenBank/DDBJ whole genome shotgun (WGS) entry which is preliminary data.</text>
</comment>
<dbReference type="SMART" id="SM00147">
    <property type="entry name" value="RasGEF"/>
    <property type="match status" value="1"/>
</dbReference>
<dbReference type="GO" id="GO:0005886">
    <property type="term" value="C:plasma membrane"/>
    <property type="evidence" value="ECO:0007669"/>
    <property type="project" value="TreeGrafter"/>
</dbReference>
<accession>A0A4V4LSC1</accession>
<dbReference type="OrthoDB" id="28357at2759"/>
<dbReference type="InterPro" id="IPR036964">
    <property type="entry name" value="RASGEF_cat_dom_sf"/>
</dbReference>
<dbReference type="SUPFAM" id="SSF52540">
    <property type="entry name" value="P-loop containing nucleoside triphosphate hydrolases"/>
    <property type="match status" value="1"/>
</dbReference>
<dbReference type="SUPFAM" id="SSF48366">
    <property type="entry name" value="Ras GEF"/>
    <property type="match status" value="1"/>
</dbReference>
<dbReference type="Gene3D" id="1.20.870.10">
    <property type="entry name" value="Son of sevenless (SoS) protein Chain: S domain 1"/>
    <property type="match status" value="1"/>
</dbReference>
<dbReference type="CDD" id="cd00882">
    <property type="entry name" value="Ras_like_GTPase"/>
    <property type="match status" value="1"/>
</dbReference>
<dbReference type="PANTHER" id="PTHR23113:SF348">
    <property type="entry name" value="GUANYL-NUCLEOTIDE EXCHANGE FACTOR RASGEF, PUTATIVE (AFU_ORTHOLOGUE AFUA_1G04700)-RELATED"/>
    <property type="match status" value="1"/>
</dbReference>
<dbReference type="GO" id="GO:0007265">
    <property type="term" value="P:Ras protein signal transduction"/>
    <property type="evidence" value="ECO:0007669"/>
    <property type="project" value="TreeGrafter"/>
</dbReference>
<evidence type="ECO:0000256" key="2">
    <source>
        <dbReference type="PROSITE-ProRule" id="PRU00168"/>
    </source>
</evidence>
<dbReference type="CDD" id="cd06224">
    <property type="entry name" value="REM"/>
    <property type="match status" value="1"/>
</dbReference>
<keyword evidence="7" id="KW-1185">Reference proteome</keyword>
<dbReference type="InterPro" id="IPR001895">
    <property type="entry name" value="RASGEF_cat_dom"/>
</dbReference>
<dbReference type="InterPro" id="IPR000651">
    <property type="entry name" value="Ras-like_Gua-exchang_fac_N"/>
</dbReference>
<evidence type="ECO:0000259" key="5">
    <source>
        <dbReference type="PROSITE" id="PS50212"/>
    </source>
</evidence>
<dbReference type="PROSITE" id="PS50212">
    <property type="entry name" value="RASGEF_NTER"/>
    <property type="match status" value="1"/>
</dbReference>
<reference evidence="6 7" key="1">
    <citation type="submission" date="2019-03" db="EMBL/GenBank/DDBJ databases">
        <title>Sequencing 23 genomes of Wallemia ichthyophaga.</title>
        <authorList>
            <person name="Gostincar C."/>
        </authorList>
    </citation>
    <scope>NUCLEOTIDE SEQUENCE [LARGE SCALE GENOMIC DNA]</scope>
    <source>
        <strain evidence="6 7">EXF-5753</strain>
    </source>
</reference>